<dbReference type="Proteomes" id="UP000539175">
    <property type="component" value="Unassembled WGS sequence"/>
</dbReference>
<reference evidence="2 3" key="1">
    <citation type="submission" date="2020-08" db="EMBL/GenBank/DDBJ databases">
        <title>Genomic Encyclopedia of Type Strains, Phase IV (KMG-IV): sequencing the most valuable type-strain genomes for metagenomic binning, comparative biology and taxonomic classification.</title>
        <authorList>
            <person name="Goeker M."/>
        </authorList>
    </citation>
    <scope>NUCLEOTIDE SEQUENCE [LARGE SCALE GENOMIC DNA]</scope>
    <source>
        <strain evidence="2 3">DSM 22198</strain>
    </source>
</reference>
<organism evidence="2 3">
    <name type="scientific">Nitrospirillum iridis</name>
    <dbReference type="NCBI Taxonomy" id="765888"/>
    <lineage>
        <taxon>Bacteria</taxon>
        <taxon>Pseudomonadati</taxon>
        <taxon>Pseudomonadota</taxon>
        <taxon>Alphaproteobacteria</taxon>
        <taxon>Rhodospirillales</taxon>
        <taxon>Azospirillaceae</taxon>
        <taxon>Nitrospirillum</taxon>
    </lineage>
</organism>
<protein>
    <submittedName>
        <fullName evidence="2">Uncharacterized protein</fullName>
    </submittedName>
</protein>
<dbReference type="RefSeq" id="WP_184807864.1">
    <property type="nucleotide sequence ID" value="NZ_JACIIZ010000031.1"/>
</dbReference>
<accession>A0A7X0B679</accession>
<gene>
    <name evidence="2" type="ORF">FHS74_005954</name>
</gene>
<keyword evidence="1" id="KW-0472">Membrane</keyword>
<proteinExistence type="predicted"/>
<keyword evidence="1" id="KW-1133">Transmembrane helix</keyword>
<evidence type="ECO:0000256" key="1">
    <source>
        <dbReference type="SAM" id="Phobius"/>
    </source>
</evidence>
<comment type="caution">
    <text evidence="2">The sequence shown here is derived from an EMBL/GenBank/DDBJ whole genome shotgun (WGS) entry which is preliminary data.</text>
</comment>
<dbReference type="EMBL" id="JACIIZ010000031">
    <property type="protein sequence ID" value="MBB6255355.1"/>
    <property type="molecule type" value="Genomic_DNA"/>
</dbReference>
<feature type="transmembrane region" description="Helical" evidence="1">
    <location>
        <begin position="177"/>
        <end position="195"/>
    </location>
</feature>
<evidence type="ECO:0000313" key="2">
    <source>
        <dbReference type="EMBL" id="MBB6255355.1"/>
    </source>
</evidence>
<keyword evidence="3" id="KW-1185">Reference proteome</keyword>
<dbReference type="AlphaFoldDB" id="A0A7X0B679"/>
<name>A0A7X0B679_9PROT</name>
<keyword evidence="1" id="KW-0812">Transmembrane</keyword>
<sequence length="216" mass="24820">MKVVREFRQNIAAGDAGFQRILETGVFPEFSWRRLSLFSVKIEGGDLNKIVDVFSKEVVAAAQPWLERGYVLGCFYIGAEFDGHKRKAPEGYSLLREPNTDGVMVGKGVEIVYRYGGKRKNIAFFEVDGNDMMKIYRFSQKRFRIAPFLFQKTRDLGKNEIDIARNLCIYDDSETGFLNWRAFALGLCGLGFVFIKMDGKFDEKFRSFDFIFAESL</sequence>
<evidence type="ECO:0000313" key="3">
    <source>
        <dbReference type="Proteomes" id="UP000539175"/>
    </source>
</evidence>